<sequence length="170" mass="19106">MNIDHATLSDVRAVAEIHVDAWRSAYSRILPADYLASLSVEKREAMWKNIIESGQTEILVAKDGGTVLGWVSFGACRDKDAPSSQAELWAMYVAPNSWFKGVGRQLWLRARELLSQQGYSTCSLWVFTENEQAIRFYKAIGFVAGTLPPQELECGGQQLQEVRYVCRIDT</sequence>
<protein>
    <submittedName>
        <fullName evidence="2">GNAT family N-acetyltransferase</fullName>
    </submittedName>
</protein>
<dbReference type="GeneID" id="65280204"/>
<dbReference type="OrthoDB" id="5292888at2"/>
<dbReference type="Pfam" id="PF00583">
    <property type="entry name" value="Acetyltransf_1"/>
    <property type="match status" value="1"/>
</dbReference>
<dbReference type="InterPro" id="IPR000182">
    <property type="entry name" value="GNAT_dom"/>
</dbReference>
<dbReference type="OMA" id="QTWREAY"/>
<evidence type="ECO:0000313" key="3">
    <source>
        <dbReference type="Proteomes" id="UP000248886"/>
    </source>
</evidence>
<dbReference type="InterPro" id="IPR016181">
    <property type="entry name" value="Acyl_CoA_acyltransferase"/>
</dbReference>
<organism evidence="2 3">
    <name type="scientific">Acidithiobacillus ferrooxidans</name>
    <name type="common">Thiobacillus ferrooxidans</name>
    <dbReference type="NCBI Taxonomy" id="920"/>
    <lineage>
        <taxon>Bacteria</taxon>
        <taxon>Pseudomonadati</taxon>
        <taxon>Pseudomonadota</taxon>
        <taxon>Acidithiobacillia</taxon>
        <taxon>Acidithiobacillales</taxon>
        <taxon>Acidithiobacillaceae</taxon>
        <taxon>Acidithiobacillus</taxon>
    </lineage>
</organism>
<comment type="caution">
    <text evidence="2">The sequence shown here is derived from an EMBL/GenBank/DDBJ whole genome shotgun (WGS) entry which is preliminary data.</text>
</comment>
<gene>
    <name evidence="2" type="ORF">DN052_02585</name>
</gene>
<dbReference type="CDD" id="cd04301">
    <property type="entry name" value="NAT_SF"/>
    <property type="match status" value="1"/>
</dbReference>
<proteinExistence type="predicted"/>
<dbReference type="SUPFAM" id="SSF55729">
    <property type="entry name" value="Acyl-CoA N-acyltransferases (Nat)"/>
    <property type="match status" value="1"/>
</dbReference>
<dbReference type="Proteomes" id="UP000248886">
    <property type="component" value="Unassembled WGS sequence"/>
</dbReference>
<dbReference type="InterPro" id="IPR050276">
    <property type="entry name" value="MshD_Acetyltransferase"/>
</dbReference>
<name>A0A2W1K5G2_ACIFR</name>
<dbReference type="RefSeq" id="WP_012536410.1">
    <property type="nucleotide sequence ID" value="NZ_AP025160.1"/>
</dbReference>
<feature type="domain" description="N-acetyltransferase" evidence="1">
    <location>
        <begin position="1"/>
        <end position="169"/>
    </location>
</feature>
<dbReference type="EMBL" id="QKQP01000001">
    <property type="protein sequence ID" value="PZD81969.1"/>
    <property type="molecule type" value="Genomic_DNA"/>
</dbReference>
<accession>A0A2W1K5G2</accession>
<dbReference type="Gene3D" id="3.40.630.30">
    <property type="match status" value="1"/>
</dbReference>
<keyword evidence="2" id="KW-0808">Transferase</keyword>
<evidence type="ECO:0000313" key="2">
    <source>
        <dbReference type="EMBL" id="PZD81969.1"/>
    </source>
</evidence>
<dbReference type="PANTHER" id="PTHR43617">
    <property type="entry name" value="L-AMINO ACID N-ACETYLTRANSFERASE"/>
    <property type="match status" value="1"/>
</dbReference>
<evidence type="ECO:0000259" key="1">
    <source>
        <dbReference type="PROSITE" id="PS51186"/>
    </source>
</evidence>
<dbReference type="PANTHER" id="PTHR43617:SF30">
    <property type="entry name" value="HISTONE ACETYLTRANSFERASE"/>
    <property type="match status" value="1"/>
</dbReference>
<reference evidence="2 3" key="1">
    <citation type="submission" date="2018-06" db="EMBL/GenBank/DDBJ databases">
        <title>Draft sequence of Acidithiobacillus ferrooxidans CCM 4253.</title>
        <authorList>
            <person name="Moya-Beltran A."/>
            <person name="Castro M."/>
            <person name="Covarrubias P.C."/>
            <person name="Issotta F."/>
            <person name="Janiczek O."/>
            <person name="Mandl M."/>
            <person name="Kucera J."/>
            <person name="Quatrini R."/>
        </authorList>
    </citation>
    <scope>NUCLEOTIDE SEQUENCE [LARGE SCALE GENOMIC DNA]</scope>
    <source>
        <strain evidence="2 3">CCM 4253</strain>
    </source>
</reference>
<dbReference type="GO" id="GO:0016747">
    <property type="term" value="F:acyltransferase activity, transferring groups other than amino-acyl groups"/>
    <property type="evidence" value="ECO:0007669"/>
    <property type="project" value="InterPro"/>
</dbReference>
<dbReference type="AlphaFoldDB" id="A0A2W1K5G2"/>
<dbReference type="PROSITE" id="PS51186">
    <property type="entry name" value="GNAT"/>
    <property type="match status" value="1"/>
</dbReference>